<gene>
    <name evidence="3" type="ORF">QNN03_24405</name>
</gene>
<feature type="region of interest" description="Disordered" evidence="1">
    <location>
        <begin position="214"/>
        <end position="261"/>
    </location>
</feature>
<feature type="transmembrane region" description="Helical" evidence="2">
    <location>
        <begin position="141"/>
        <end position="163"/>
    </location>
</feature>
<reference evidence="3 4" key="1">
    <citation type="submission" date="2023-05" db="EMBL/GenBank/DDBJ databases">
        <title>Streptomyces fuscus sp. nov., a brown-black pigment producing actinomyces isolated from dry sand of Sea duck farm.</title>
        <authorList>
            <person name="Xie J."/>
            <person name="Shen N."/>
        </authorList>
    </citation>
    <scope>NUCLEOTIDE SEQUENCE [LARGE SCALE GENOMIC DNA]</scope>
    <source>
        <strain evidence="3 4">GXMU-J15</strain>
    </source>
</reference>
<evidence type="ECO:0000256" key="1">
    <source>
        <dbReference type="SAM" id="MobiDB-lite"/>
    </source>
</evidence>
<organism evidence="3 4">
    <name type="scientific">Streptomyces fuscus</name>
    <dbReference type="NCBI Taxonomy" id="3048495"/>
    <lineage>
        <taxon>Bacteria</taxon>
        <taxon>Bacillati</taxon>
        <taxon>Actinomycetota</taxon>
        <taxon>Actinomycetes</taxon>
        <taxon>Kitasatosporales</taxon>
        <taxon>Streptomycetaceae</taxon>
        <taxon>Streptomyces</taxon>
    </lineage>
</organism>
<keyword evidence="4" id="KW-1185">Reference proteome</keyword>
<name>A0ABT7J406_9ACTN</name>
<sequence length="261" mass="27819">MSKRQVRKMLGLMASGEPVELSSPMASVKKLARLAFIAQQFGYEYADVRQGGGHNSALVMLIVPDHSPQARARAAQNWAQYPNAGDGVSLPPLVPDAFELLKARINFDLTGKNAEKRMLLGALGGTLGCVAVAMRSAQGDIAWIIAGVLFVLLMGALGTGFVVNRRRNAKFAARLRAAGFQPVNDATGRLRYLPAGVYVPGQAAPYAQGPYGAGAPAAGPYGTPPAPQQPYPPQQPYSPPQPYAPPQSYPQQNPHWQPPSH</sequence>
<keyword evidence="2" id="KW-1133">Transmembrane helix</keyword>
<feature type="transmembrane region" description="Helical" evidence="2">
    <location>
        <begin position="118"/>
        <end position="135"/>
    </location>
</feature>
<proteinExistence type="predicted"/>
<evidence type="ECO:0008006" key="5">
    <source>
        <dbReference type="Google" id="ProtNLM"/>
    </source>
</evidence>
<protein>
    <recommendedName>
        <fullName evidence="5">Integral membrane protein</fullName>
    </recommendedName>
</protein>
<keyword evidence="2" id="KW-0472">Membrane</keyword>
<feature type="compositionally biased region" description="Pro residues" evidence="1">
    <location>
        <begin position="222"/>
        <end position="248"/>
    </location>
</feature>
<evidence type="ECO:0000313" key="3">
    <source>
        <dbReference type="EMBL" id="MDL2079590.1"/>
    </source>
</evidence>
<evidence type="ECO:0000313" key="4">
    <source>
        <dbReference type="Proteomes" id="UP001241926"/>
    </source>
</evidence>
<dbReference type="RefSeq" id="WP_285435051.1">
    <property type="nucleotide sequence ID" value="NZ_JASJUS010000025.1"/>
</dbReference>
<evidence type="ECO:0000256" key="2">
    <source>
        <dbReference type="SAM" id="Phobius"/>
    </source>
</evidence>
<keyword evidence="2" id="KW-0812">Transmembrane</keyword>
<dbReference type="Proteomes" id="UP001241926">
    <property type="component" value="Unassembled WGS sequence"/>
</dbReference>
<accession>A0ABT7J406</accession>
<comment type="caution">
    <text evidence="3">The sequence shown here is derived from an EMBL/GenBank/DDBJ whole genome shotgun (WGS) entry which is preliminary data.</text>
</comment>
<dbReference type="EMBL" id="JASJUS010000025">
    <property type="protein sequence ID" value="MDL2079590.1"/>
    <property type="molecule type" value="Genomic_DNA"/>
</dbReference>